<dbReference type="STRING" id="1423740.FC36_GL001247"/>
<evidence type="ECO:0000313" key="2">
    <source>
        <dbReference type="Proteomes" id="UP000051048"/>
    </source>
</evidence>
<proteinExistence type="predicted"/>
<gene>
    <name evidence="1" type="ORF">FC36_GL001247</name>
</gene>
<dbReference type="PATRIC" id="fig|1423740.3.peg.1347"/>
<name>A0A0R1TL83_9LACO</name>
<dbReference type="AlphaFoldDB" id="A0A0R1TL83"/>
<dbReference type="Proteomes" id="UP000051048">
    <property type="component" value="Unassembled WGS sequence"/>
</dbReference>
<dbReference type="RefSeq" id="WP_025020785.1">
    <property type="nucleotide sequence ID" value="NZ_AZFH01000027.1"/>
</dbReference>
<dbReference type="EMBL" id="AZFH01000027">
    <property type="protein sequence ID" value="KRL82023.1"/>
    <property type="molecule type" value="Genomic_DNA"/>
</dbReference>
<comment type="caution">
    <text evidence="1">The sequence shown here is derived from an EMBL/GenBank/DDBJ whole genome shotgun (WGS) entry which is preliminary data.</text>
</comment>
<protein>
    <submittedName>
        <fullName evidence="1">Uncharacterized protein</fullName>
    </submittedName>
</protein>
<organism evidence="1 2">
    <name type="scientific">Ligilactobacillus equi DSM 15833 = JCM 10991</name>
    <dbReference type="NCBI Taxonomy" id="1423740"/>
    <lineage>
        <taxon>Bacteria</taxon>
        <taxon>Bacillati</taxon>
        <taxon>Bacillota</taxon>
        <taxon>Bacilli</taxon>
        <taxon>Lactobacillales</taxon>
        <taxon>Lactobacillaceae</taxon>
        <taxon>Ligilactobacillus</taxon>
    </lineage>
</organism>
<evidence type="ECO:0000313" key="1">
    <source>
        <dbReference type="EMBL" id="KRL82023.1"/>
    </source>
</evidence>
<sequence>MASMERESRFIRDLFANAVKQEADFTIFKVPTKREKMYLRVKTDLIEQIRESQHLEKMLKTLLSKHRVASQSEEITISQGNYRLFM</sequence>
<reference evidence="1 2" key="1">
    <citation type="journal article" date="2015" name="Genome Announc.">
        <title>Expanding the biotechnology potential of lactobacilli through comparative genomics of 213 strains and associated genera.</title>
        <authorList>
            <person name="Sun Z."/>
            <person name="Harris H.M."/>
            <person name="McCann A."/>
            <person name="Guo C."/>
            <person name="Argimon S."/>
            <person name="Zhang W."/>
            <person name="Yang X."/>
            <person name="Jeffery I.B."/>
            <person name="Cooney J.C."/>
            <person name="Kagawa T.F."/>
            <person name="Liu W."/>
            <person name="Song Y."/>
            <person name="Salvetti E."/>
            <person name="Wrobel A."/>
            <person name="Rasinkangas P."/>
            <person name="Parkhill J."/>
            <person name="Rea M.C."/>
            <person name="O'Sullivan O."/>
            <person name="Ritari J."/>
            <person name="Douillard F.P."/>
            <person name="Paul Ross R."/>
            <person name="Yang R."/>
            <person name="Briner A.E."/>
            <person name="Felis G.E."/>
            <person name="de Vos W.M."/>
            <person name="Barrangou R."/>
            <person name="Klaenhammer T.R."/>
            <person name="Caufield P.W."/>
            <person name="Cui Y."/>
            <person name="Zhang H."/>
            <person name="O'Toole P.W."/>
        </authorList>
    </citation>
    <scope>NUCLEOTIDE SEQUENCE [LARGE SCALE GENOMIC DNA]</scope>
    <source>
        <strain evidence="1 2">DSM 15833</strain>
    </source>
</reference>
<accession>A0A0R1TL83</accession>